<gene>
    <name evidence="2" type="ORF">FC66_GL001068</name>
</gene>
<dbReference type="STRING" id="1423719.FC66_GL001068"/>
<keyword evidence="3" id="KW-1185">Reference proteome</keyword>
<evidence type="ECO:0000313" key="2">
    <source>
        <dbReference type="EMBL" id="KRK45837.1"/>
    </source>
</evidence>
<name>A0A0R1HH18_9LACO</name>
<dbReference type="AlphaFoldDB" id="A0A0R1HH18"/>
<reference evidence="2 3" key="1">
    <citation type="journal article" date="2015" name="Genome Announc.">
        <title>Expanding the biotechnology potential of lactobacilli through comparative genomics of 213 strains and associated genera.</title>
        <authorList>
            <person name="Sun Z."/>
            <person name="Harris H.M."/>
            <person name="McCann A."/>
            <person name="Guo C."/>
            <person name="Argimon S."/>
            <person name="Zhang W."/>
            <person name="Yang X."/>
            <person name="Jeffery I.B."/>
            <person name="Cooney J.C."/>
            <person name="Kagawa T.F."/>
            <person name="Liu W."/>
            <person name="Song Y."/>
            <person name="Salvetti E."/>
            <person name="Wrobel A."/>
            <person name="Rasinkangas P."/>
            <person name="Parkhill J."/>
            <person name="Rea M.C."/>
            <person name="O'Sullivan O."/>
            <person name="Ritari J."/>
            <person name="Douillard F.P."/>
            <person name="Paul Ross R."/>
            <person name="Yang R."/>
            <person name="Briner A.E."/>
            <person name="Felis G.E."/>
            <person name="de Vos W.M."/>
            <person name="Barrangou R."/>
            <person name="Klaenhammer T.R."/>
            <person name="Caufield P.W."/>
            <person name="Cui Y."/>
            <person name="Zhang H."/>
            <person name="O'Toole P.W."/>
        </authorList>
    </citation>
    <scope>NUCLEOTIDE SEQUENCE [LARGE SCALE GENOMIC DNA]</scope>
    <source>
        <strain evidence="2 3">DSM 15638</strain>
    </source>
</reference>
<dbReference type="PATRIC" id="fig|1423719.4.peg.1089"/>
<proteinExistence type="predicted"/>
<organism evidence="2 3">
    <name type="scientific">Dellaglioa algida DSM 15638</name>
    <dbReference type="NCBI Taxonomy" id="1423719"/>
    <lineage>
        <taxon>Bacteria</taxon>
        <taxon>Bacillati</taxon>
        <taxon>Bacillota</taxon>
        <taxon>Bacilli</taxon>
        <taxon>Lactobacillales</taxon>
        <taxon>Lactobacillaceae</taxon>
        <taxon>Dellaglioa</taxon>
    </lineage>
</organism>
<feature type="transmembrane region" description="Helical" evidence="1">
    <location>
        <begin position="36"/>
        <end position="59"/>
    </location>
</feature>
<evidence type="ECO:0000313" key="3">
    <source>
        <dbReference type="Proteomes" id="UP000051450"/>
    </source>
</evidence>
<dbReference type="RefSeq" id="WP_057974128.1">
    <property type="nucleotide sequence ID" value="NZ_AZDI01000004.1"/>
</dbReference>
<comment type="caution">
    <text evidence="2">The sequence shown here is derived from an EMBL/GenBank/DDBJ whole genome shotgun (WGS) entry which is preliminary data.</text>
</comment>
<keyword evidence="1" id="KW-0812">Transmembrane</keyword>
<keyword evidence="1" id="KW-1133">Transmembrane helix</keyword>
<sequence>MIVNKPDYIINEVDEKSLTIDWFFGQKQLSLKLKQLVLITIGWIACLVPIGITTILIIFRDKNIPINQAAFTELFDTIISTFLQYYLFFIIFFFILHIYNLILSRNRRRNDKASYNPKLLKKHTDLAEEMYYSKYGPRDHREGQNRIIIQDYADIGTFELRQQFDYFGDEDEDAF</sequence>
<dbReference type="OrthoDB" id="2328506at2"/>
<dbReference type="EMBL" id="AZDI01000004">
    <property type="protein sequence ID" value="KRK45837.1"/>
    <property type="molecule type" value="Genomic_DNA"/>
</dbReference>
<protein>
    <submittedName>
        <fullName evidence="2">Uncharacterized protein</fullName>
    </submittedName>
</protein>
<feature type="transmembrane region" description="Helical" evidence="1">
    <location>
        <begin position="79"/>
        <end position="102"/>
    </location>
</feature>
<dbReference type="Proteomes" id="UP000051450">
    <property type="component" value="Unassembled WGS sequence"/>
</dbReference>
<accession>A0A0R1HH18</accession>
<keyword evidence="1" id="KW-0472">Membrane</keyword>
<evidence type="ECO:0000256" key="1">
    <source>
        <dbReference type="SAM" id="Phobius"/>
    </source>
</evidence>